<dbReference type="STRING" id="1507870.A0A1V8SCW1"/>
<dbReference type="FunCoup" id="A0A1V8SCW1">
    <property type="interactions" value="477"/>
</dbReference>
<dbReference type="AlphaFoldDB" id="A0A1V8SCW1"/>
<feature type="region of interest" description="Disordered" evidence="6">
    <location>
        <begin position="198"/>
        <end position="219"/>
    </location>
</feature>
<dbReference type="PROSITE" id="PS50011">
    <property type="entry name" value="PROTEIN_KINASE_DOM"/>
    <property type="match status" value="1"/>
</dbReference>
<feature type="region of interest" description="Disordered" evidence="6">
    <location>
        <begin position="613"/>
        <end position="640"/>
    </location>
</feature>
<evidence type="ECO:0000259" key="7">
    <source>
        <dbReference type="PROSITE" id="PS50011"/>
    </source>
</evidence>
<accession>A0A1V8SCW1</accession>
<evidence type="ECO:0000256" key="5">
    <source>
        <dbReference type="ARBA" id="ARBA00037982"/>
    </source>
</evidence>
<evidence type="ECO:0000256" key="6">
    <source>
        <dbReference type="SAM" id="MobiDB-lite"/>
    </source>
</evidence>
<keyword evidence="1" id="KW-0808">Transferase</keyword>
<keyword evidence="4" id="KW-0067">ATP-binding</keyword>
<evidence type="ECO:0000256" key="3">
    <source>
        <dbReference type="ARBA" id="ARBA00022777"/>
    </source>
</evidence>
<dbReference type="SUPFAM" id="SSF56112">
    <property type="entry name" value="Protein kinase-like (PK-like)"/>
    <property type="match status" value="1"/>
</dbReference>
<organism evidence="8 9">
    <name type="scientific">Cryoendolithus antarcticus</name>
    <dbReference type="NCBI Taxonomy" id="1507870"/>
    <lineage>
        <taxon>Eukaryota</taxon>
        <taxon>Fungi</taxon>
        <taxon>Dikarya</taxon>
        <taxon>Ascomycota</taxon>
        <taxon>Pezizomycotina</taxon>
        <taxon>Dothideomycetes</taxon>
        <taxon>Dothideomycetidae</taxon>
        <taxon>Cladosporiales</taxon>
        <taxon>Cladosporiaceae</taxon>
        <taxon>Cryoendolithus</taxon>
    </lineage>
</organism>
<dbReference type="InterPro" id="IPR050339">
    <property type="entry name" value="CC_SR_Kinase"/>
</dbReference>
<dbReference type="GO" id="GO:0004713">
    <property type="term" value="F:protein tyrosine kinase activity"/>
    <property type="evidence" value="ECO:0007669"/>
    <property type="project" value="TreeGrafter"/>
</dbReference>
<dbReference type="Gene3D" id="3.30.200.20">
    <property type="entry name" value="Phosphorylase Kinase, domain 1"/>
    <property type="match status" value="1"/>
</dbReference>
<dbReference type="GO" id="GO:0005634">
    <property type="term" value="C:nucleus"/>
    <property type="evidence" value="ECO:0007669"/>
    <property type="project" value="TreeGrafter"/>
</dbReference>
<dbReference type="PANTHER" id="PTHR11042:SF196">
    <property type="entry name" value="MITOSIS INHIBITOR PROTEIN KINASE SWE1"/>
    <property type="match status" value="1"/>
</dbReference>
<feature type="compositionally biased region" description="Polar residues" evidence="6">
    <location>
        <begin position="352"/>
        <end position="366"/>
    </location>
</feature>
<feature type="domain" description="Protein kinase" evidence="7">
    <location>
        <begin position="695"/>
        <end position="1022"/>
    </location>
</feature>
<name>A0A1V8SCW1_9PEZI</name>
<feature type="region of interest" description="Disordered" evidence="6">
    <location>
        <begin position="589"/>
        <end position="608"/>
    </location>
</feature>
<feature type="compositionally biased region" description="Polar residues" evidence="6">
    <location>
        <begin position="616"/>
        <end position="635"/>
    </location>
</feature>
<dbReference type="InterPro" id="IPR008271">
    <property type="entry name" value="Ser/Thr_kinase_AS"/>
</dbReference>
<comment type="caution">
    <text evidence="8">The sequence shown here is derived from an EMBL/GenBank/DDBJ whole genome shotgun (WGS) entry which is preliminary data.</text>
</comment>
<keyword evidence="2" id="KW-0547">Nucleotide-binding</keyword>
<dbReference type="SMART" id="SM00220">
    <property type="entry name" value="S_TKc"/>
    <property type="match status" value="1"/>
</dbReference>
<feature type="region of interest" description="Disordered" evidence="6">
    <location>
        <begin position="528"/>
        <end position="582"/>
    </location>
</feature>
<evidence type="ECO:0000256" key="2">
    <source>
        <dbReference type="ARBA" id="ARBA00022741"/>
    </source>
</evidence>
<evidence type="ECO:0000256" key="4">
    <source>
        <dbReference type="ARBA" id="ARBA00022840"/>
    </source>
</evidence>
<dbReference type="InterPro" id="IPR011009">
    <property type="entry name" value="Kinase-like_dom_sf"/>
</dbReference>
<keyword evidence="3" id="KW-0418">Kinase</keyword>
<dbReference type="Pfam" id="PF00069">
    <property type="entry name" value="Pkinase"/>
    <property type="match status" value="1"/>
</dbReference>
<dbReference type="GO" id="GO:0110031">
    <property type="term" value="P:negative regulation of G2/MI transition of meiotic cell cycle"/>
    <property type="evidence" value="ECO:0007669"/>
    <property type="project" value="TreeGrafter"/>
</dbReference>
<evidence type="ECO:0000313" key="9">
    <source>
        <dbReference type="Proteomes" id="UP000192596"/>
    </source>
</evidence>
<dbReference type="PROSITE" id="PS00108">
    <property type="entry name" value="PROTEIN_KINASE_ST"/>
    <property type="match status" value="1"/>
</dbReference>
<evidence type="ECO:0000256" key="1">
    <source>
        <dbReference type="ARBA" id="ARBA00022679"/>
    </source>
</evidence>
<sequence length="1057" mass="115223">MEFEISPTHHSAGTAAHLLSPTHHSTIESIRLLRRTLSRSPSKPARFQLFTRSSATTATIINNVPASPSALSRAYSAEGPADLAPKSRFSVKRSGTRPSLRKVSPNSPLRRALSDNTNQPNVRQPAVRRTSAEVDQENMDCGSDTPKRAEPRFDEPIKFDFSKARVDAHLQPVLREHFPPKSSPLKRSDGVMNLEVASMSSPRAKRRSLHGTGSFGGDFNIFDQGGDGTSHDSMEHFEESEREYSKTGFSTWPDHVAQSPHRRPFGLRKSTLQQRVGVGRTRLFTDAPNELNAPQPSARARARYSLDGALPLRSADMDSPFRRSGMMDPPVLFAQPGQKLYQSAPKPHPLSQALTPSSSNSSITHEVSNTPKALIAASFAKPDLQKPSVNFAKSLPIGALRPEKKAANASAGSQDFATPDAYRMPRPMPQAFMSTGLISKRNRSVDLPAVSFGASGPMPDTPSKKTTIVFAGTPAPASALGKVAQPLHEFGSPTTPFNGRISKMSAGSFGKASNIFGSNAPQLTRRGSFVSINGDDSNSSPTQHMDGHSSADDLPPTPTKGTTTVARPQSKGGKSNSLRSSLFGRRTSIGLDTFLPPDGEQQSPEEELATPDLNASFDSSMNHSPHTPFESNSPPDASKLSISAEHKSSLFLPIDSFPPATPTGPRDSYNASMGQSNASSGYFANDVDTSLTARFGQVTSFGIGEFSQVYRVEKPVRPQGTSPRGSSHSVWAVKKSRRPYTGNKDRARKMREVQLLQQLRGHEHIITLVDTWEAKNHLYIQTEFCENGNMKDFLAQAGYKGRLDDFRIWKIMLELAEGIKSIHDADLIHLDLKPANVFIDWEGVLKIGDFGLASRWPAPPDLDGEGDREYIGPEVLCGRFDKPADIFALGMIMLEIAGNIILPDNGASWQRLRADDWTDVPSLTWSSDNNMLRDEDGAPIESSVGAQAFVGNEDDDLDFLRRPSPKAAKVERSHDLVQPPNFMVDLADPASLDRIVHWMLSANPNARPVVDQLLTVEGVQWVQQRRRAGATVFEGTWGPANDVLGVGSDADVEMTDI</sequence>
<dbReference type="OrthoDB" id="5337378at2759"/>
<protein>
    <recommendedName>
        <fullName evidence="7">Protein kinase domain-containing protein</fullName>
    </recommendedName>
</protein>
<feature type="region of interest" description="Disordered" evidence="6">
    <location>
        <begin position="89"/>
        <end position="151"/>
    </location>
</feature>
<feature type="region of interest" description="Disordered" evidence="6">
    <location>
        <begin position="341"/>
        <end position="366"/>
    </location>
</feature>
<dbReference type="InParanoid" id="A0A1V8SCW1"/>
<evidence type="ECO:0000313" key="8">
    <source>
        <dbReference type="EMBL" id="OQN96992.1"/>
    </source>
</evidence>
<feature type="compositionally biased region" description="Polar residues" evidence="6">
    <location>
        <begin position="530"/>
        <end position="543"/>
    </location>
</feature>
<reference evidence="9" key="1">
    <citation type="submission" date="2017-03" db="EMBL/GenBank/DDBJ databases">
        <title>Genomes of endolithic fungi from Antarctica.</title>
        <authorList>
            <person name="Coleine C."/>
            <person name="Masonjones S."/>
            <person name="Stajich J.E."/>
        </authorList>
    </citation>
    <scope>NUCLEOTIDE SEQUENCE [LARGE SCALE GENOMIC DNA]</scope>
    <source>
        <strain evidence="9">CCFEE 5527</strain>
    </source>
</reference>
<feature type="region of interest" description="Disordered" evidence="6">
    <location>
        <begin position="653"/>
        <end position="673"/>
    </location>
</feature>
<dbReference type="GO" id="GO:0005524">
    <property type="term" value="F:ATP binding"/>
    <property type="evidence" value="ECO:0007669"/>
    <property type="project" value="UniProtKB-KW"/>
</dbReference>
<dbReference type="InterPro" id="IPR000719">
    <property type="entry name" value="Prot_kinase_dom"/>
</dbReference>
<dbReference type="PANTHER" id="PTHR11042">
    <property type="entry name" value="EUKARYOTIC TRANSLATION INITIATION FACTOR 2-ALPHA KINASE EIF2-ALPHA KINASE -RELATED"/>
    <property type="match status" value="1"/>
</dbReference>
<keyword evidence="9" id="KW-1185">Reference proteome</keyword>
<feature type="region of interest" description="Disordered" evidence="6">
    <location>
        <begin position="403"/>
        <end position="422"/>
    </location>
</feature>
<feature type="compositionally biased region" description="Polar residues" evidence="6">
    <location>
        <begin position="559"/>
        <end position="580"/>
    </location>
</feature>
<dbReference type="Gene3D" id="1.10.510.10">
    <property type="entry name" value="Transferase(Phosphotransferase) domain 1"/>
    <property type="match status" value="1"/>
</dbReference>
<comment type="similarity">
    <text evidence="5">Belongs to the protein kinase superfamily. Ser/Thr protein kinase family. GCN2 subfamily.</text>
</comment>
<dbReference type="GO" id="GO:0005737">
    <property type="term" value="C:cytoplasm"/>
    <property type="evidence" value="ECO:0007669"/>
    <property type="project" value="TreeGrafter"/>
</dbReference>
<feature type="region of interest" description="Disordered" evidence="6">
    <location>
        <begin position="1"/>
        <end position="20"/>
    </location>
</feature>
<dbReference type="EMBL" id="NAJO01000059">
    <property type="protein sequence ID" value="OQN96992.1"/>
    <property type="molecule type" value="Genomic_DNA"/>
</dbReference>
<dbReference type="Proteomes" id="UP000192596">
    <property type="component" value="Unassembled WGS sequence"/>
</dbReference>
<gene>
    <name evidence="8" type="ORF">B0A48_16966</name>
</gene>
<proteinExistence type="inferred from homology"/>